<dbReference type="AlphaFoldDB" id="A0A1M4TJD0"/>
<evidence type="ECO:0000256" key="7">
    <source>
        <dbReference type="ARBA" id="ARBA00023136"/>
    </source>
</evidence>
<evidence type="ECO:0000256" key="4">
    <source>
        <dbReference type="ARBA" id="ARBA00022475"/>
    </source>
</evidence>
<dbReference type="GO" id="GO:0005886">
    <property type="term" value="C:plasma membrane"/>
    <property type="evidence" value="ECO:0007669"/>
    <property type="project" value="UniProtKB-SubCell"/>
</dbReference>
<evidence type="ECO:0000313" key="9">
    <source>
        <dbReference type="EMBL" id="SHE44434.1"/>
    </source>
</evidence>
<name>A0A1M4TJD0_9GAMM</name>
<dbReference type="Proteomes" id="UP000184346">
    <property type="component" value="Unassembled WGS sequence"/>
</dbReference>
<evidence type="ECO:0000256" key="3">
    <source>
        <dbReference type="ARBA" id="ARBA00022448"/>
    </source>
</evidence>
<comment type="subcellular location">
    <subcellularLocation>
        <location evidence="1 8">Cell membrane</location>
        <topology evidence="1 8">Multi-pass membrane protein</topology>
    </subcellularLocation>
</comment>
<dbReference type="InterPro" id="IPR002781">
    <property type="entry name" value="TM_pro_TauE-like"/>
</dbReference>
<reference evidence="9 10" key="1">
    <citation type="submission" date="2016-11" db="EMBL/GenBank/DDBJ databases">
        <authorList>
            <person name="Jaros S."/>
            <person name="Januszkiewicz K."/>
            <person name="Wedrychowicz H."/>
        </authorList>
    </citation>
    <scope>NUCLEOTIDE SEQUENCE [LARGE SCALE GENOMIC DNA]</scope>
    <source>
        <strain evidence="9 10">DSM 19980</strain>
    </source>
</reference>
<feature type="transmembrane region" description="Helical" evidence="8">
    <location>
        <begin position="76"/>
        <end position="95"/>
    </location>
</feature>
<accession>A0A1M4TJD0</accession>
<evidence type="ECO:0000256" key="2">
    <source>
        <dbReference type="ARBA" id="ARBA00009142"/>
    </source>
</evidence>
<keyword evidence="3" id="KW-0813">Transport</keyword>
<proteinExistence type="inferred from homology"/>
<feature type="transmembrane region" description="Helical" evidence="8">
    <location>
        <begin position="6"/>
        <end position="31"/>
    </location>
</feature>
<evidence type="ECO:0000313" key="10">
    <source>
        <dbReference type="Proteomes" id="UP000184346"/>
    </source>
</evidence>
<feature type="transmembrane region" description="Helical" evidence="8">
    <location>
        <begin position="38"/>
        <end position="56"/>
    </location>
</feature>
<keyword evidence="7 8" id="KW-0472">Membrane</keyword>
<feature type="transmembrane region" description="Helical" evidence="8">
    <location>
        <begin position="228"/>
        <end position="248"/>
    </location>
</feature>
<feature type="transmembrane region" description="Helical" evidence="8">
    <location>
        <begin position="132"/>
        <end position="152"/>
    </location>
</feature>
<comment type="similarity">
    <text evidence="2 8">Belongs to the 4-toluene sulfonate uptake permease (TSUP) (TC 2.A.102) family.</text>
</comment>
<keyword evidence="6 8" id="KW-1133">Transmembrane helix</keyword>
<dbReference type="PANTHER" id="PTHR30269:SF37">
    <property type="entry name" value="MEMBRANE TRANSPORTER PROTEIN"/>
    <property type="match status" value="1"/>
</dbReference>
<keyword evidence="4 8" id="KW-1003">Cell membrane</keyword>
<feature type="transmembrane region" description="Helical" evidence="8">
    <location>
        <begin position="198"/>
        <end position="216"/>
    </location>
</feature>
<dbReference type="RefSeq" id="WP_072819309.1">
    <property type="nucleotide sequence ID" value="NZ_FQUJ01000002.1"/>
</dbReference>
<gene>
    <name evidence="9" type="ORF">SAMN02745148_00466</name>
</gene>
<keyword evidence="5 8" id="KW-0812">Transmembrane</keyword>
<dbReference type="EMBL" id="FQUJ01000002">
    <property type="protein sequence ID" value="SHE44434.1"/>
    <property type="molecule type" value="Genomic_DNA"/>
</dbReference>
<feature type="transmembrane region" description="Helical" evidence="8">
    <location>
        <begin position="102"/>
        <end position="120"/>
    </location>
</feature>
<dbReference type="InterPro" id="IPR052017">
    <property type="entry name" value="TSUP"/>
</dbReference>
<organism evidence="9 10">
    <name type="scientific">Modicisalibacter ilicicola DSM 19980</name>
    <dbReference type="NCBI Taxonomy" id="1121942"/>
    <lineage>
        <taxon>Bacteria</taxon>
        <taxon>Pseudomonadati</taxon>
        <taxon>Pseudomonadota</taxon>
        <taxon>Gammaproteobacteria</taxon>
        <taxon>Oceanospirillales</taxon>
        <taxon>Halomonadaceae</taxon>
        <taxon>Modicisalibacter</taxon>
    </lineage>
</organism>
<protein>
    <recommendedName>
        <fullName evidence="8">Probable membrane transporter protein</fullName>
    </recommendedName>
</protein>
<dbReference type="PANTHER" id="PTHR30269">
    <property type="entry name" value="TRANSMEMBRANE PROTEIN YFCA"/>
    <property type="match status" value="1"/>
</dbReference>
<feature type="transmembrane region" description="Helical" evidence="8">
    <location>
        <begin position="164"/>
        <end position="192"/>
    </location>
</feature>
<dbReference type="OrthoDB" id="7029178at2"/>
<evidence type="ECO:0000256" key="5">
    <source>
        <dbReference type="ARBA" id="ARBA00022692"/>
    </source>
</evidence>
<keyword evidence="10" id="KW-1185">Reference proteome</keyword>
<evidence type="ECO:0000256" key="8">
    <source>
        <dbReference type="RuleBase" id="RU363041"/>
    </source>
</evidence>
<sequence>MTPENLLPFLVVTAMAGYFQTVTGFGLGMIVIGLSSSLGIVSVATVAAVVSLQMVVNSAVALPGKLQHVHWPAVRAVVVGLLPAILGGVLLLDYLSASASNLLQLALGGLILYGGISMLLQPSRQTVLSSSGSFFVSGVLSGLCGGLFATPGPPLIYQCYRQPLPLIGISSMLILFFSLTSLVRTLFIAFQGQLDTEILVLAAWSIPVIAMATYVGRRFPPPLSAVMMRRLAFLVLVGIGGGLVGASLDVL</sequence>
<dbReference type="Pfam" id="PF01925">
    <property type="entry name" value="TauE"/>
    <property type="match status" value="1"/>
</dbReference>
<evidence type="ECO:0000256" key="1">
    <source>
        <dbReference type="ARBA" id="ARBA00004651"/>
    </source>
</evidence>
<dbReference type="STRING" id="1121942.SAMN02745148_00466"/>
<evidence type="ECO:0000256" key="6">
    <source>
        <dbReference type="ARBA" id="ARBA00022989"/>
    </source>
</evidence>